<dbReference type="Pfam" id="PF24585">
    <property type="entry name" value="YunG"/>
    <property type="match status" value="1"/>
</dbReference>
<dbReference type="RefSeq" id="WP_370439608.1">
    <property type="nucleotide sequence ID" value="NZ_JBGFTU010000001.1"/>
</dbReference>
<dbReference type="InterPro" id="IPR056238">
    <property type="entry name" value="YunG-like"/>
</dbReference>
<organism evidence="1 2">
    <name type="scientific">Kineococcus halophytocola</name>
    <dbReference type="NCBI Taxonomy" id="3234027"/>
    <lineage>
        <taxon>Bacteria</taxon>
        <taxon>Bacillati</taxon>
        <taxon>Actinomycetota</taxon>
        <taxon>Actinomycetes</taxon>
        <taxon>Kineosporiales</taxon>
        <taxon>Kineosporiaceae</taxon>
        <taxon>Kineococcus</taxon>
    </lineage>
</organism>
<keyword evidence="2" id="KW-1185">Reference proteome</keyword>
<dbReference type="EMBL" id="JBGFTU010000001">
    <property type="protein sequence ID" value="MEZ0163359.1"/>
    <property type="molecule type" value="Genomic_DNA"/>
</dbReference>
<reference evidence="1 2" key="1">
    <citation type="submission" date="2024-07" db="EMBL/GenBank/DDBJ databases">
        <authorList>
            <person name="Thanompreechachai J."/>
            <person name="Duangmal K."/>
        </authorList>
    </citation>
    <scope>NUCLEOTIDE SEQUENCE [LARGE SCALE GENOMIC DNA]</scope>
    <source>
        <strain evidence="1 2">LSe6-4</strain>
    </source>
</reference>
<proteinExistence type="predicted"/>
<evidence type="ECO:0000313" key="1">
    <source>
        <dbReference type="EMBL" id="MEZ0163359.1"/>
    </source>
</evidence>
<comment type="caution">
    <text evidence="1">The sequence shown here is derived from an EMBL/GenBank/DDBJ whole genome shotgun (WGS) entry which is preliminary data.</text>
</comment>
<sequence>MTTPPTPPVPVWTLTAIETAVRASWGPDTCFASAEYLARGEGRPSRGQCGPTALVLHELLGGDLVVAGVEHEGRVEGVHYWNVTTGGVQIDLTRDQFTAGESLVDVRRVAVLRDRQGPGERPFQVLRGRVATALGSVPA</sequence>
<accession>A0ABV4GWA6</accession>
<dbReference type="Proteomes" id="UP001565927">
    <property type="component" value="Unassembled WGS sequence"/>
</dbReference>
<protein>
    <submittedName>
        <fullName evidence="1">Uncharacterized protein</fullName>
    </submittedName>
</protein>
<name>A0ABV4GWA6_9ACTN</name>
<gene>
    <name evidence="1" type="ORF">AB2L27_01120</name>
</gene>
<evidence type="ECO:0000313" key="2">
    <source>
        <dbReference type="Proteomes" id="UP001565927"/>
    </source>
</evidence>